<dbReference type="GO" id="GO:0000724">
    <property type="term" value="P:double-strand break repair via homologous recombination"/>
    <property type="evidence" value="ECO:0007669"/>
    <property type="project" value="TreeGrafter"/>
</dbReference>
<evidence type="ECO:0000313" key="4">
    <source>
        <dbReference type="Proteomes" id="UP000192223"/>
    </source>
</evidence>
<dbReference type="RefSeq" id="XP_018319701.1">
    <property type="nucleotide sequence ID" value="XM_018464199.2"/>
</dbReference>
<dbReference type="InParanoid" id="A0A1W4W6F9"/>
<reference evidence="5" key="1">
    <citation type="submission" date="2025-08" db="UniProtKB">
        <authorList>
            <consortium name="RefSeq"/>
        </authorList>
    </citation>
    <scope>IDENTIFICATION</scope>
    <source>
        <tissue evidence="5">Entire body</tissue>
    </source>
</reference>
<dbReference type="GO" id="GO:0006284">
    <property type="term" value="P:base-excision repair"/>
    <property type="evidence" value="ECO:0007669"/>
    <property type="project" value="TreeGrafter"/>
</dbReference>
<proteinExistence type="inferred from homology"/>
<comment type="similarity">
    <text evidence="2">Belongs to the replication factor A protein 3 family.</text>
</comment>
<comment type="subcellular location">
    <subcellularLocation>
        <location evidence="1">Nucleus</location>
    </subcellularLocation>
</comment>
<dbReference type="GO" id="GO:0005662">
    <property type="term" value="C:DNA replication factor A complex"/>
    <property type="evidence" value="ECO:0007669"/>
    <property type="project" value="TreeGrafter"/>
</dbReference>
<dbReference type="InterPro" id="IPR013970">
    <property type="entry name" value="Rfa2"/>
</dbReference>
<dbReference type="STRING" id="224129.A0A1W4W6F9"/>
<dbReference type="GO" id="GO:0003684">
    <property type="term" value="F:damaged DNA binding"/>
    <property type="evidence" value="ECO:0007669"/>
    <property type="project" value="TreeGrafter"/>
</dbReference>
<gene>
    <name evidence="5" type="primary">LOC108733138</name>
</gene>
<dbReference type="GO" id="GO:0006289">
    <property type="term" value="P:nucleotide-excision repair"/>
    <property type="evidence" value="ECO:0007669"/>
    <property type="project" value="TreeGrafter"/>
</dbReference>
<dbReference type="GO" id="GO:0035861">
    <property type="term" value="C:site of double-strand break"/>
    <property type="evidence" value="ECO:0007669"/>
    <property type="project" value="TreeGrafter"/>
</dbReference>
<dbReference type="Pfam" id="PF08661">
    <property type="entry name" value="Rep_fac-A_3"/>
    <property type="match status" value="1"/>
</dbReference>
<protein>
    <submittedName>
        <fullName evidence="5">Uncharacterized protein LOC108733138</fullName>
    </submittedName>
</protein>
<dbReference type="GO" id="GO:0006260">
    <property type="term" value="P:DNA replication"/>
    <property type="evidence" value="ECO:0007669"/>
    <property type="project" value="InterPro"/>
</dbReference>
<accession>A0A1W4W6F9</accession>
<name>A0A1W4W6F9_AGRPL</name>
<keyword evidence="3" id="KW-0539">Nucleus</keyword>
<dbReference type="SUPFAM" id="SSF50249">
    <property type="entry name" value="Nucleic acid-binding proteins"/>
    <property type="match status" value="1"/>
</dbReference>
<evidence type="ECO:0000256" key="1">
    <source>
        <dbReference type="ARBA" id="ARBA00004123"/>
    </source>
</evidence>
<evidence type="ECO:0000313" key="5">
    <source>
        <dbReference type="RefSeq" id="XP_018319701.1"/>
    </source>
</evidence>
<dbReference type="PANTHER" id="PTHR15114:SF1">
    <property type="entry name" value="REPLICATION PROTEIN A 14 KDA SUBUNIT"/>
    <property type="match status" value="1"/>
</dbReference>
<dbReference type="KEGG" id="apln:108733138"/>
<evidence type="ECO:0000256" key="2">
    <source>
        <dbReference type="ARBA" id="ARBA00009761"/>
    </source>
</evidence>
<sequence>MTKINEKETKNKRDIINGALLTEFAERKVSIIGSIVNAAPNGLTFEMRTTDDVLLKVILKKPYKDLLEGYIEVHGLVQKNVIACDDFVLFPIEKNENFDVAAYNQLCNRLHTIPYLWKTN</sequence>
<dbReference type="PANTHER" id="PTHR15114">
    <property type="entry name" value="REPLICATION PROTEIN A3"/>
    <property type="match status" value="1"/>
</dbReference>
<dbReference type="GO" id="GO:0006298">
    <property type="term" value="P:mismatch repair"/>
    <property type="evidence" value="ECO:0007669"/>
    <property type="project" value="TreeGrafter"/>
</dbReference>
<dbReference type="GO" id="GO:0003697">
    <property type="term" value="F:single-stranded DNA binding"/>
    <property type="evidence" value="ECO:0007669"/>
    <property type="project" value="TreeGrafter"/>
</dbReference>
<keyword evidence="4" id="KW-1185">Reference proteome</keyword>
<organism evidence="4 5">
    <name type="scientific">Agrilus planipennis</name>
    <name type="common">Emerald ash borer</name>
    <name type="synonym">Agrilus marcopoli</name>
    <dbReference type="NCBI Taxonomy" id="224129"/>
    <lineage>
        <taxon>Eukaryota</taxon>
        <taxon>Metazoa</taxon>
        <taxon>Ecdysozoa</taxon>
        <taxon>Arthropoda</taxon>
        <taxon>Hexapoda</taxon>
        <taxon>Insecta</taxon>
        <taxon>Pterygota</taxon>
        <taxon>Neoptera</taxon>
        <taxon>Endopterygota</taxon>
        <taxon>Coleoptera</taxon>
        <taxon>Polyphaga</taxon>
        <taxon>Elateriformia</taxon>
        <taxon>Buprestoidea</taxon>
        <taxon>Buprestidae</taxon>
        <taxon>Agrilinae</taxon>
        <taxon>Agrilus</taxon>
    </lineage>
</organism>
<dbReference type="GeneID" id="108733138"/>
<dbReference type="OrthoDB" id="188186at2759"/>
<dbReference type="Gene3D" id="2.40.50.140">
    <property type="entry name" value="Nucleic acid-binding proteins"/>
    <property type="match status" value="1"/>
</dbReference>
<evidence type="ECO:0000256" key="3">
    <source>
        <dbReference type="ARBA" id="ARBA00023242"/>
    </source>
</evidence>
<dbReference type="AlphaFoldDB" id="A0A1W4W6F9"/>
<dbReference type="InterPro" id="IPR012340">
    <property type="entry name" value="NA-bd_OB-fold"/>
</dbReference>
<dbReference type="Proteomes" id="UP000192223">
    <property type="component" value="Unplaced"/>
</dbReference>